<proteinExistence type="predicted"/>
<organism evidence="1 2">
    <name type="scientific">Aquimarina muelleri</name>
    <dbReference type="NCBI Taxonomy" id="279356"/>
    <lineage>
        <taxon>Bacteria</taxon>
        <taxon>Pseudomonadati</taxon>
        <taxon>Bacteroidota</taxon>
        <taxon>Flavobacteriia</taxon>
        <taxon>Flavobacteriales</taxon>
        <taxon>Flavobacteriaceae</taxon>
        <taxon>Aquimarina</taxon>
    </lineage>
</organism>
<protein>
    <submittedName>
        <fullName evidence="1">Uncharacterized protein</fullName>
    </submittedName>
</protein>
<reference evidence="1 2" key="1">
    <citation type="journal article" date="2014" name="Int. J. Syst. Evol. Microbiol.">
        <title>Complete genome sequence of Corynebacterium casei LMG S-19264T (=DSM 44701T), isolated from a smear-ripened cheese.</title>
        <authorList>
            <consortium name="US DOE Joint Genome Institute (JGI-PGF)"/>
            <person name="Walter F."/>
            <person name="Albersmeier A."/>
            <person name="Kalinowski J."/>
            <person name="Ruckert C."/>
        </authorList>
    </citation>
    <scope>NUCLEOTIDE SEQUENCE [LARGE SCALE GENOMIC DNA]</scope>
    <source>
        <strain evidence="1 2">KCTC 12285</strain>
    </source>
</reference>
<keyword evidence="2" id="KW-1185">Reference proteome</keyword>
<evidence type="ECO:0000313" key="1">
    <source>
        <dbReference type="EMBL" id="GGX32947.1"/>
    </source>
</evidence>
<dbReference type="Proteomes" id="UP000601108">
    <property type="component" value="Unassembled WGS sequence"/>
</dbReference>
<comment type="caution">
    <text evidence="1">The sequence shown here is derived from an EMBL/GenBank/DDBJ whole genome shotgun (WGS) entry which is preliminary data.</text>
</comment>
<sequence length="174" mass="20483">MLISVCSILVACKNYYHHVDGGYRPKKPKFTSLKKPYELKKEDILNTKSIYISTDTLEYGNKKYKSLFFIKFYNNGRSFQSSIDAKINVNEQKLTPTYIGYYTINKGNLLEIETFYVKHKEKGVYIKEYGWIKQDTLFMFKSLPKKDMFPNPDKGNSTIYVLKKVESFSEIPDW</sequence>
<dbReference type="AlphaFoldDB" id="A0A918JY67"/>
<name>A0A918JY67_9FLAO</name>
<accession>A0A918JY67</accession>
<dbReference type="EMBL" id="BMWS01000037">
    <property type="protein sequence ID" value="GGX32947.1"/>
    <property type="molecule type" value="Genomic_DNA"/>
</dbReference>
<gene>
    <name evidence="1" type="ORF">GCM10007384_37110</name>
</gene>
<evidence type="ECO:0000313" key="2">
    <source>
        <dbReference type="Proteomes" id="UP000601108"/>
    </source>
</evidence>